<dbReference type="NCBIfam" id="TIGR01489">
    <property type="entry name" value="DKMTPPase-SF"/>
    <property type="match status" value="1"/>
</dbReference>
<reference evidence="2 3" key="1">
    <citation type="submission" date="2019-09" db="EMBL/GenBank/DDBJ databases">
        <authorList>
            <person name="Brejova B."/>
        </authorList>
    </citation>
    <scope>NUCLEOTIDE SEQUENCE [LARGE SCALE GENOMIC DNA]</scope>
</reference>
<dbReference type="GeneID" id="43582969"/>
<dbReference type="InterPro" id="IPR006384">
    <property type="entry name" value="HAD_hydro_PyrdxlP_Pase-like"/>
</dbReference>
<dbReference type="RefSeq" id="XP_031854760.1">
    <property type="nucleotide sequence ID" value="XM_031998869.1"/>
</dbReference>
<dbReference type="InterPro" id="IPR050849">
    <property type="entry name" value="HAD-like_hydrolase_phosphatase"/>
</dbReference>
<proteinExistence type="predicted"/>
<evidence type="ECO:0000313" key="3">
    <source>
        <dbReference type="Proteomes" id="UP000398389"/>
    </source>
</evidence>
<dbReference type="Proteomes" id="UP000398389">
    <property type="component" value="Unassembled WGS sequence"/>
</dbReference>
<dbReference type="InterPro" id="IPR023214">
    <property type="entry name" value="HAD_sf"/>
</dbReference>
<dbReference type="Pfam" id="PF12710">
    <property type="entry name" value="HAD"/>
    <property type="match status" value="1"/>
</dbReference>
<dbReference type="Gene3D" id="3.90.1470.20">
    <property type="match status" value="1"/>
</dbReference>
<evidence type="ECO:0008006" key="4">
    <source>
        <dbReference type="Google" id="ProtNLM"/>
    </source>
</evidence>
<dbReference type="SUPFAM" id="SSF56784">
    <property type="entry name" value="HAD-like"/>
    <property type="match status" value="1"/>
</dbReference>
<protein>
    <recommendedName>
        <fullName evidence="4">Phosphatase</fullName>
    </recommendedName>
</protein>
<evidence type="ECO:0000313" key="2">
    <source>
        <dbReference type="EMBL" id="VVT54595.1"/>
    </source>
</evidence>
<dbReference type="EMBL" id="CABVLU010000003">
    <property type="protein sequence ID" value="VVT54595.1"/>
    <property type="molecule type" value="Genomic_DNA"/>
</dbReference>
<evidence type="ECO:0000256" key="1">
    <source>
        <dbReference type="ARBA" id="ARBA00022801"/>
    </source>
</evidence>
<organism evidence="2 3">
    <name type="scientific">Magnusiomyces paraingens</name>
    <dbReference type="NCBI Taxonomy" id="2606893"/>
    <lineage>
        <taxon>Eukaryota</taxon>
        <taxon>Fungi</taxon>
        <taxon>Dikarya</taxon>
        <taxon>Ascomycota</taxon>
        <taxon>Saccharomycotina</taxon>
        <taxon>Dipodascomycetes</taxon>
        <taxon>Dipodascales</taxon>
        <taxon>Dipodascaceae</taxon>
        <taxon>Magnusiomyces</taxon>
    </lineage>
</organism>
<keyword evidence="3" id="KW-1185">Reference proteome</keyword>
<dbReference type="AlphaFoldDB" id="A0A5E8C0G9"/>
<dbReference type="PANTHER" id="PTHR28181">
    <property type="entry name" value="UPF0655 PROTEIN YCR015C"/>
    <property type="match status" value="1"/>
</dbReference>
<accession>A0A5E8C0G9</accession>
<sequence length="239" mass="27176">MTENLTPALATQPECIVFTDWDGTVTLQDSNDALTDNLGYGEERRKFLNQEVLHGRWTFRDAFHDMLESVDIPFPECITYLKQHVKLDPGFRTFYEWARENNIPVIIVSSGMHPIIHALLESLVGADAAAEIQIVSNNVNIDEATGRWTIVYRDDTDFGHDKSLAIKPYAEKSPRPTLFYCGDGVSDLSAARETDLLFAKEGRDLITFCEREKIPYVTFGNFGDIQQGIQEYMKKNKTE</sequence>
<dbReference type="InterPro" id="IPR036412">
    <property type="entry name" value="HAD-like_sf"/>
</dbReference>
<dbReference type="OrthoDB" id="10014216at2759"/>
<dbReference type="PANTHER" id="PTHR28181:SF2">
    <property type="entry name" value="PHOSPHORIC MONOESTER HYDROLASE"/>
    <property type="match status" value="1"/>
</dbReference>
<dbReference type="NCBIfam" id="TIGR01488">
    <property type="entry name" value="HAD-SF-IB"/>
    <property type="match status" value="1"/>
</dbReference>
<dbReference type="Gene3D" id="3.40.50.1000">
    <property type="entry name" value="HAD superfamily/HAD-like"/>
    <property type="match status" value="1"/>
</dbReference>
<gene>
    <name evidence="2" type="ORF">SAPINGB_P004154</name>
</gene>
<dbReference type="GO" id="GO:0016791">
    <property type="term" value="F:phosphatase activity"/>
    <property type="evidence" value="ECO:0007669"/>
    <property type="project" value="InterPro"/>
</dbReference>
<name>A0A5E8C0G9_9ASCO</name>
<keyword evidence="1" id="KW-0378">Hydrolase</keyword>